<feature type="domain" description="Rho-GAP" evidence="3">
    <location>
        <begin position="243"/>
        <end position="417"/>
    </location>
</feature>
<dbReference type="Gene3D" id="2.30.29.30">
    <property type="entry name" value="Pleckstrin-homology domain (PH domain)/Phosphotyrosine-binding domain (PTB)"/>
    <property type="match status" value="1"/>
</dbReference>
<dbReference type="PROSITE" id="PS50238">
    <property type="entry name" value="RHOGAP"/>
    <property type="match status" value="1"/>
</dbReference>
<dbReference type="EMBL" id="UXUI01007554">
    <property type="protein sequence ID" value="VDD88139.1"/>
    <property type="molecule type" value="Genomic_DNA"/>
</dbReference>
<gene>
    <name evidence="4" type="ORF">EVEC_LOCUS3282</name>
</gene>
<dbReference type="InterPro" id="IPR047887">
    <property type="entry name" value="ARHGAP20_PH"/>
</dbReference>
<name>A0A0N4V0W8_ENTVE</name>
<evidence type="ECO:0000313" key="6">
    <source>
        <dbReference type="WBParaSite" id="EVEC_0000357401-mRNA-1"/>
    </source>
</evidence>
<dbReference type="Pfam" id="PF00620">
    <property type="entry name" value="RhoGAP"/>
    <property type="match status" value="1"/>
</dbReference>
<dbReference type="InterPro" id="IPR000198">
    <property type="entry name" value="RhoGAP_dom"/>
</dbReference>
<proteinExistence type="predicted"/>
<organism evidence="6">
    <name type="scientific">Enterobius vermicularis</name>
    <name type="common">Human pinworm</name>
    <dbReference type="NCBI Taxonomy" id="51028"/>
    <lineage>
        <taxon>Eukaryota</taxon>
        <taxon>Metazoa</taxon>
        <taxon>Ecdysozoa</taxon>
        <taxon>Nematoda</taxon>
        <taxon>Chromadorea</taxon>
        <taxon>Rhabditida</taxon>
        <taxon>Spirurina</taxon>
        <taxon>Oxyuridomorpha</taxon>
        <taxon>Oxyuroidea</taxon>
        <taxon>Oxyuridae</taxon>
        <taxon>Enterobius</taxon>
    </lineage>
</organism>
<dbReference type="PANTHER" id="PTHR23179">
    <property type="entry name" value="T-CELL ACTIVATION RHO GTPASE ACTIVATING PROTEIN-RELATED"/>
    <property type="match status" value="1"/>
</dbReference>
<feature type="compositionally biased region" description="Polar residues" evidence="2">
    <location>
        <begin position="755"/>
        <end position="774"/>
    </location>
</feature>
<dbReference type="SUPFAM" id="SSF48350">
    <property type="entry name" value="GTPase activation domain, GAP"/>
    <property type="match status" value="1"/>
</dbReference>
<feature type="region of interest" description="Disordered" evidence="2">
    <location>
        <begin position="727"/>
        <end position="778"/>
    </location>
</feature>
<dbReference type="AlphaFoldDB" id="A0A0N4V0W8"/>
<dbReference type="OrthoDB" id="9994905at2759"/>
<dbReference type="Gene3D" id="1.10.555.10">
    <property type="entry name" value="Rho GTPase activation protein"/>
    <property type="match status" value="1"/>
</dbReference>
<keyword evidence="5" id="KW-1185">Reference proteome</keyword>
<dbReference type="GO" id="GO:0005096">
    <property type="term" value="F:GTPase activator activity"/>
    <property type="evidence" value="ECO:0007669"/>
    <property type="project" value="UniProtKB-KW"/>
</dbReference>
<evidence type="ECO:0000313" key="4">
    <source>
        <dbReference type="EMBL" id="VDD88139.1"/>
    </source>
</evidence>
<evidence type="ECO:0000259" key="3">
    <source>
        <dbReference type="PROSITE" id="PS50238"/>
    </source>
</evidence>
<dbReference type="Pfam" id="PF22286">
    <property type="entry name" value="RHG20_PH"/>
    <property type="match status" value="1"/>
</dbReference>
<sequence>MRRSYLKEGEVQLTALNSLLTQSRYLFLFSDLLLVAKQKAENSYKLKEKVRLDRLWVASNNCPHSFLIGWPICNYIAHFPFRSEEKKMEWQDILEDRIQKCRAKAIPKFTTIPLAVRIGGRNQIMKKKLNISQTSSEILAQLVSELGISQDIELELAFDGGNGDEPTVLQGPEVVHCIIMDFIRTTGYRLSEKQLERLDTFPLVNCKLVLFSSNSHKSNAAQTLVTHFKRVLSRTETKRFFGRQLDGSCPPQPVLTMMDHLLANGVNTEGLFRKSPKQTTVRLLKAQLNRGSVPDFTQFSPHVTAAILKEYLRSIPGKLLQTCDLNMWIAAIESDGAERIAQIKGFLQLLPSSHIVLLSSLLRVLRAVAKSPSSKMNAQSLAVCIAPSLLDSPKVECAARRLPQIAEWLILNAPLLFDDFTDAQCDMSSSASNDSGLSDVEAGVEASASPEFTETYIISTPASSVGSANSSPAIRCKVQELKMSPPSYCSSNLSTDDELDVCTEIEKDDEDRTPVLSRENSSVEKKPIAYIEWKPAKRERFLENSDSDSKWKENKVLKRRETVGALCRTPKAAGEDEFHNLTSLVQHCRAKLSMSITPIISSEDDCKIAVKSLPVIPVYVERVTADNDNNKNAVFKSDHPKLQLAKPFDEDFIVTPNAQKAIAYHQSEKIKVNDTKLSEHTRKAVQLSGAEKPPGVEGNLSPVSEERSQPILKITVGSIKKPHLKVASQEGNKNSCDSEYGSGFRQKKREHNRISLPTSSAPCRTDSSANSLTHSPKVDFRVTSGSPATVIQHPIAVTKSLPCNLKGQYSDIRQWPSTSKAYEEFVNADAKATNEDDSVPACSARSPDSSKALSANSFKSIIAESKVSPKATRKMTPVLQRLKNRSSGISVNQVQVQQSSNTAQLEVDFDVKIRNDETSKNNIRHTAFTSASVPSPSSSLTINLPLYRPTEDKNKTQDTAKSIFAERNNALISTPGPEKQLSNGTSGKHILLHRISAQPERNNALGQDRNDGSRKERKKNRSILMDPLEVNWSVDELRQKFQAEGGPPSLNTEYSPTVLH</sequence>
<dbReference type="GO" id="GO:0007165">
    <property type="term" value="P:signal transduction"/>
    <property type="evidence" value="ECO:0007669"/>
    <property type="project" value="InterPro"/>
</dbReference>
<evidence type="ECO:0000256" key="1">
    <source>
        <dbReference type="ARBA" id="ARBA00022468"/>
    </source>
</evidence>
<dbReference type="SMART" id="SM00324">
    <property type="entry name" value="RhoGAP"/>
    <property type="match status" value="1"/>
</dbReference>
<keyword evidence="1" id="KW-0343">GTPase activation</keyword>
<reference evidence="4 5" key="2">
    <citation type="submission" date="2018-10" db="EMBL/GenBank/DDBJ databases">
        <authorList>
            <consortium name="Pathogen Informatics"/>
        </authorList>
    </citation>
    <scope>NUCLEOTIDE SEQUENCE [LARGE SCALE GENOMIC DNA]</scope>
</reference>
<dbReference type="Proteomes" id="UP000274131">
    <property type="component" value="Unassembled WGS sequence"/>
</dbReference>
<protein>
    <submittedName>
        <fullName evidence="6">Rho-GAP domain-containing protein</fullName>
    </submittedName>
</protein>
<dbReference type="PANTHER" id="PTHR23179:SF3">
    <property type="entry name" value="RHO GTPASE-ACTIVATING PROTEIN 20"/>
    <property type="match status" value="1"/>
</dbReference>
<accession>A0A0N4V0W8</accession>
<dbReference type="STRING" id="51028.A0A0N4V0W8"/>
<dbReference type="InterPro" id="IPR008936">
    <property type="entry name" value="Rho_GTPase_activation_prot"/>
</dbReference>
<dbReference type="SUPFAM" id="SSF50729">
    <property type="entry name" value="PH domain-like"/>
    <property type="match status" value="1"/>
</dbReference>
<feature type="region of interest" description="Disordered" evidence="2">
    <location>
        <begin position="685"/>
        <end position="705"/>
    </location>
</feature>
<evidence type="ECO:0000256" key="2">
    <source>
        <dbReference type="SAM" id="MobiDB-lite"/>
    </source>
</evidence>
<dbReference type="WBParaSite" id="EVEC_0000357401-mRNA-1">
    <property type="protein sequence ID" value="EVEC_0000357401-mRNA-1"/>
    <property type="gene ID" value="EVEC_0000357401"/>
</dbReference>
<evidence type="ECO:0000313" key="5">
    <source>
        <dbReference type="Proteomes" id="UP000274131"/>
    </source>
</evidence>
<dbReference type="InterPro" id="IPR011993">
    <property type="entry name" value="PH-like_dom_sf"/>
</dbReference>
<feature type="region of interest" description="Disordered" evidence="2">
    <location>
        <begin position="995"/>
        <end position="1022"/>
    </location>
</feature>
<reference evidence="6" key="1">
    <citation type="submission" date="2017-02" db="UniProtKB">
        <authorList>
            <consortium name="WormBaseParasite"/>
        </authorList>
    </citation>
    <scope>IDENTIFICATION</scope>
</reference>